<evidence type="ECO:0000256" key="1">
    <source>
        <dbReference type="ARBA" id="ARBA00000185"/>
    </source>
</evidence>
<dbReference type="Gene3D" id="3.90.199.10">
    <property type="entry name" value="Topoisomerase II, domain 5"/>
    <property type="match status" value="1"/>
</dbReference>
<dbReference type="RefSeq" id="XP_007604017.1">
    <property type="nucleotide sequence ID" value="XM_007603955.1"/>
</dbReference>
<dbReference type="SUPFAM" id="SSF56719">
    <property type="entry name" value="Type II DNA topoisomerase"/>
    <property type="match status" value="1"/>
</dbReference>
<dbReference type="CDD" id="cd00187">
    <property type="entry name" value="TOP4c"/>
    <property type="match status" value="1"/>
</dbReference>
<dbReference type="PANTHER" id="PTHR10169:SF38">
    <property type="entry name" value="DNA TOPOISOMERASE 2"/>
    <property type="match status" value="1"/>
</dbReference>
<dbReference type="PANTHER" id="PTHR10169">
    <property type="entry name" value="DNA TOPOISOMERASE/GYRASE"/>
    <property type="match status" value="1"/>
</dbReference>
<evidence type="ECO:0000313" key="16">
    <source>
        <dbReference type="Proteomes" id="UP000011082"/>
    </source>
</evidence>
<dbReference type="InterPro" id="IPR013760">
    <property type="entry name" value="Topo_IIA-like_dom_sf"/>
</dbReference>
<evidence type="ECO:0000256" key="6">
    <source>
        <dbReference type="ARBA" id="ARBA00022741"/>
    </source>
</evidence>
<dbReference type="GeneID" id="19881282"/>
<dbReference type="SMART" id="SM00434">
    <property type="entry name" value="TOP4c"/>
    <property type="match status" value="1"/>
</dbReference>
<dbReference type="PRINTS" id="PR01158">
    <property type="entry name" value="TOPISMRASEII"/>
</dbReference>
<dbReference type="GO" id="GO:0000819">
    <property type="term" value="P:sister chromatid segregation"/>
    <property type="evidence" value="ECO:0007669"/>
    <property type="project" value="TreeGrafter"/>
</dbReference>
<evidence type="ECO:0000256" key="3">
    <source>
        <dbReference type="ARBA" id="ARBA00011080"/>
    </source>
</evidence>
<dbReference type="GO" id="GO:0006265">
    <property type="term" value="P:DNA topological change"/>
    <property type="evidence" value="ECO:0007669"/>
    <property type="project" value="UniProtKB-UniRule"/>
</dbReference>
<dbReference type="Gene3D" id="3.30.1360.40">
    <property type="match status" value="1"/>
</dbReference>
<dbReference type="InterPro" id="IPR001154">
    <property type="entry name" value="TopoII_euk"/>
</dbReference>
<proteinExistence type="inferred from homology"/>
<feature type="active site" description="O-(5'-phospho-DNA)-tyrosine intermediate" evidence="11">
    <location>
        <position position="171"/>
    </location>
</feature>
<evidence type="ECO:0000256" key="5">
    <source>
        <dbReference type="ARBA" id="ARBA00022723"/>
    </source>
</evidence>
<accession>L2GNP7</accession>
<sequence length="656" mass="75456">MQKQYFSDLPKHVKSFSPISEPDRELIDLAFNKKKADERKSWLGDFVPGTYLDQSASNISISDFINKELILFSVADNTRSIPSIMDGLKPGQRKVLFSCFKRNLKSEIKVAQLVGYVSEQSAYHHGEQSLCATIVNMAQDFVGSNNINLLLPIGSFGSRLQGGKDAASSRYIYTNLNPLTRLIFSEHDDPILNYLDEDNVRIEPEYYVPIIPMVLVNGADGIGTGWSTSIPNFNPLDVLKNIRKLMQNEKMDEMAPYYKNFRGEILRQSEGKFVVNGIVEQLDEYNSEILELPVGTWTQTYKEYLENLLQNGVIRDYKEYHTEKKVNFLVTSFKKFPLKISTTLTTSNMVCFDSEGKIKKYETPLEIIKEFYYTRLRFYTTRKEYRLKAIKEELNKLENKARFIREVINGRLVINNRPTDSIVRDLESMKFDRFDNFEYLLGMKISSLTKEKVEKLNKECEEKRTEYETLSRKSAYDLWSEDLDKFEAAYIKVFEEDRAEYDAEVSKKSKKPLKKKFSTQELAKYGVIAESSSIKKLDKKETTSVQKKVKSKTKANDKPDKKSVKVTKKKAKSNEQPVKKIKTEASAKSFGAAVESDSSEFSNPGINTGILIIKYLVINFQNIMCCFGVSEVQNTRLIFEILASWCVFLKFCTQVP</sequence>
<dbReference type="InterPro" id="IPR013759">
    <property type="entry name" value="Topo_IIA_B_C"/>
</dbReference>
<keyword evidence="6" id="KW-0547">Nucleotide-binding</keyword>
<dbReference type="GO" id="GO:0005634">
    <property type="term" value="C:nucleus"/>
    <property type="evidence" value="ECO:0007669"/>
    <property type="project" value="TreeGrafter"/>
</dbReference>
<dbReference type="AlphaFoldDB" id="L2GNP7"/>
<dbReference type="InParanoid" id="L2GNP7"/>
<evidence type="ECO:0000256" key="13">
    <source>
        <dbReference type="SAM" id="MobiDB-lite"/>
    </source>
</evidence>
<dbReference type="GO" id="GO:0000712">
    <property type="term" value="P:resolution of meiotic recombination intermediates"/>
    <property type="evidence" value="ECO:0007669"/>
    <property type="project" value="TreeGrafter"/>
</dbReference>
<feature type="coiled-coil region" evidence="12">
    <location>
        <begin position="446"/>
        <end position="473"/>
    </location>
</feature>
<evidence type="ECO:0000256" key="7">
    <source>
        <dbReference type="ARBA" id="ARBA00022840"/>
    </source>
</evidence>
<evidence type="ECO:0000256" key="11">
    <source>
        <dbReference type="PROSITE-ProRule" id="PRU01384"/>
    </source>
</evidence>
<reference evidence="16" key="1">
    <citation type="submission" date="2011-05" db="EMBL/GenBank/DDBJ databases">
        <title>The genome sequence of Vittaforma corneae strain ATCC 50505.</title>
        <authorList>
            <consortium name="The Broad Institute Genome Sequencing Platform"/>
            <person name="Cuomo C."/>
            <person name="Didier E."/>
            <person name="Bowers L."/>
            <person name="Young S.K."/>
            <person name="Zeng Q."/>
            <person name="Gargeya S."/>
            <person name="Fitzgerald M."/>
            <person name="Haas B."/>
            <person name="Abouelleil A."/>
            <person name="Alvarado L."/>
            <person name="Arachchi H.M."/>
            <person name="Berlin A."/>
            <person name="Chapman S.B."/>
            <person name="Gearin G."/>
            <person name="Goldberg J."/>
            <person name="Griggs A."/>
            <person name="Gujja S."/>
            <person name="Hansen M."/>
            <person name="Heiman D."/>
            <person name="Howarth C."/>
            <person name="Larimer J."/>
            <person name="Lui A."/>
            <person name="MacDonald P.J.P."/>
            <person name="McCowen C."/>
            <person name="Montmayeur A."/>
            <person name="Murphy C."/>
            <person name="Neiman D."/>
            <person name="Pearson M."/>
            <person name="Priest M."/>
            <person name="Roberts A."/>
            <person name="Saif S."/>
            <person name="Shea T."/>
            <person name="Sisk P."/>
            <person name="Stolte C."/>
            <person name="Sykes S."/>
            <person name="Wortman J."/>
            <person name="Nusbaum C."/>
            <person name="Birren B."/>
        </authorList>
    </citation>
    <scope>NUCLEOTIDE SEQUENCE [LARGE SCALE GENOMIC DNA]</scope>
    <source>
        <strain evidence="16">ATCC 50505</strain>
    </source>
</reference>
<dbReference type="VEuPathDB" id="MicrosporidiaDB:VICG_00565"/>
<feature type="domain" description="Topo IIA-type catalytic" evidence="14">
    <location>
        <begin position="81"/>
        <end position="483"/>
    </location>
</feature>
<dbReference type="Gene3D" id="3.40.50.670">
    <property type="match status" value="1"/>
</dbReference>
<keyword evidence="8 11" id="KW-0799">Topoisomerase</keyword>
<evidence type="ECO:0000256" key="9">
    <source>
        <dbReference type="ARBA" id="ARBA00023125"/>
    </source>
</evidence>
<dbReference type="InterPro" id="IPR013757">
    <property type="entry name" value="Topo_IIA_A_a_sf"/>
</dbReference>
<dbReference type="EMBL" id="JH370132">
    <property type="protein sequence ID" value="ELA42466.1"/>
    <property type="molecule type" value="Genomic_DNA"/>
</dbReference>
<evidence type="ECO:0000256" key="10">
    <source>
        <dbReference type="ARBA" id="ARBA00023235"/>
    </source>
</evidence>
<feature type="coiled-coil region" evidence="12">
    <location>
        <begin position="380"/>
        <end position="407"/>
    </location>
</feature>
<evidence type="ECO:0000256" key="8">
    <source>
        <dbReference type="ARBA" id="ARBA00023029"/>
    </source>
</evidence>
<evidence type="ECO:0000259" key="14">
    <source>
        <dbReference type="PROSITE" id="PS52040"/>
    </source>
</evidence>
<dbReference type="OMA" id="CDHANVE"/>
<dbReference type="Gene3D" id="1.10.268.10">
    <property type="entry name" value="Topoisomerase, domain 3"/>
    <property type="match status" value="1"/>
</dbReference>
<dbReference type="GO" id="GO:0005524">
    <property type="term" value="F:ATP binding"/>
    <property type="evidence" value="ECO:0007669"/>
    <property type="project" value="UniProtKB-KW"/>
</dbReference>
<dbReference type="EC" id="5.6.2.2" evidence="4"/>
<keyword evidence="5" id="KW-0479">Metal-binding</keyword>
<dbReference type="GO" id="GO:0003918">
    <property type="term" value="F:DNA topoisomerase type II (double strand cut, ATP-hydrolyzing) activity"/>
    <property type="evidence" value="ECO:0007669"/>
    <property type="project" value="UniProtKB-EC"/>
</dbReference>
<dbReference type="GO" id="GO:0003677">
    <property type="term" value="F:DNA binding"/>
    <property type="evidence" value="ECO:0007669"/>
    <property type="project" value="UniProtKB-UniRule"/>
</dbReference>
<comment type="cofactor">
    <cofactor evidence="2">
        <name>Mg(2+)</name>
        <dbReference type="ChEBI" id="CHEBI:18420"/>
    </cofactor>
</comment>
<keyword evidence="16" id="KW-1185">Reference proteome</keyword>
<organism evidence="15 16">
    <name type="scientific">Vittaforma corneae (strain ATCC 50505)</name>
    <name type="common">Microsporidian parasite</name>
    <name type="synonym">Nosema corneum</name>
    <dbReference type="NCBI Taxonomy" id="993615"/>
    <lineage>
        <taxon>Eukaryota</taxon>
        <taxon>Fungi</taxon>
        <taxon>Fungi incertae sedis</taxon>
        <taxon>Microsporidia</taxon>
        <taxon>Nosematidae</taxon>
        <taxon>Vittaforma</taxon>
    </lineage>
</organism>
<evidence type="ECO:0000256" key="4">
    <source>
        <dbReference type="ARBA" id="ARBA00012895"/>
    </source>
</evidence>
<dbReference type="InterPro" id="IPR013758">
    <property type="entry name" value="Topo_IIA_A/C_ab"/>
</dbReference>
<dbReference type="PROSITE" id="PS52040">
    <property type="entry name" value="TOPO_IIA"/>
    <property type="match status" value="1"/>
</dbReference>
<dbReference type="GO" id="GO:0046872">
    <property type="term" value="F:metal ion binding"/>
    <property type="evidence" value="ECO:0007669"/>
    <property type="project" value="UniProtKB-KW"/>
</dbReference>
<dbReference type="InterPro" id="IPR002205">
    <property type="entry name" value="Topo_IIA_dom_A"/>
</dbReference>
<evidence type="ECO:0000313" key="15">
    <source>
        <dbReference type="EMBL" id="ELA42466.1"/>
    </source>
</evidence>
<dbReference type="InterPro" id="IPR050634">
    <property type="entry name" value="DNA_Topoisomerase_II"/>
</dbReference>
<dbReference type="InterPro" id="IPR031660">
    <property type="entry name" value="TOPRIM_C"/>
</dbReference>
<dbReference type="FunFam" id="3.40.50.670:FF:000001">
    <property type="entry name" value="DNA topoisomerase 2"/>
    <property type="match status" value="1"/>
</dbReference>
<dbReference type="HOGENOM" id="CLU_001935_3_1_1"/>
<comment type="similarity">
    <text evidence="3">Belongs to the type II topoisomerase family.</text>
</comment>
<protein>
    <recommendedName>
        <fullName evidence="4">DNA topoisomerase (ATP-hydrolyzing)</fullName>
        <ecNumber evidence="4">5.6.2.2</ecNumber>
    </recommendedName>
</protein>
<keyword evidence="12" id="KW-0175">Coiled coil</keyword>
<dbReference type="Pfam" id="PF00521">
    <property type="entry name" value="DNA_topoisoIV"/>
    <property type="match status" value="1"/>
</dbReference>
<feature type="region of interest" description="Disordered" evidence="13">
    <location>
        <begin position="545"/>
        <end position="569"/>
    </location>
</feature>
<name>L2GNP7_VITCO</name>
<evidence type="ECO:0000256" key="12">
    <source>
        <dbReference type="SAM" id="Coils"/>
    </source>
</evidence>
<keyword evidence="7" id="KW-0067">ATP-binding</keyword>
<evidence type="ECO:0000256" key="2">
    <source>
        <dbReference type="ARBA" id="ARBA00001946"/>
    </source>
</evidence>
<dbReference type="Pfam" id="PF16898">
    <property type="entry name" value="TOPRIM_C"/>
    <property type="match status" value="1"/>
</dbReference>
<gene>
    <name evidence="15" type="ORF">VICG_00565</name>
</gene>
<keyword evidence="9 11" id="KW-0238">DNA-binding</keyword>
<dbReference type="STRING" id="993615.L2GNP7"/>
<feature type="compositionally biased region" description="Basic and acidic residues" evidence="13">
    <location>
        <begin position="554"/>
        <end position="563"/>
    </location>
</feature>
<keyword evidence="10 11" id="KW-0413">Isomerase</keyword>
<dbReference type="Proteomes" id="UP000011082">
    <property type="component" value="Unassembled WGS sequence"/>
</dbReference>
<dbReference type="FunFam" id="3.90.199.10:FF:000002">
    <property type="entry name" value="DNA topoisomerase 2"/>
    <property type="match status" value="1"/>
</dbReference>
<dbReference type="OrthoDB" id="276498at2759"/>
<comment type="catalytic activity">
    <reaction evidence="1 11">
        <text>ATP-dependent breakage, passage and rejoining of double-stranded DNA.</text>
        <dbReference type="EC" id="5.6.2.2"/>
    </reaction>
</comment>